<accession>A0A9X4LQZ1</accession>
<name>A0A9X4LQZ1_9BURK</name>
<reference evidence="1" key="1">
    <citation type="submission" date="2019-02" db="EMBL/GenBank/DDBJ databases">
        <title>Draft genome of the type strain Pelomonas aquatica CCUG 52575T.</title>
        <authorList>
            <person name="Gomila M."/>
            <person name="Lalucat J."/>
        </authorList>
    </citation>
    <scope>NUCLEOTIDE SEQUENCE</scope>
    <source>
        <strain evidence="1">CCUG 52575</strain>
    </source>
</reference>
<comment type="caution">
    <text evidence="1">The sequence shown here is derived from an EMBL/GenBank/DDBJ whole genome shotgun (WGS) entry which is preliminary data.</text>
</comment>
<evidence type="ECO:0000313" key="1">
    <source>
        <dbReference type="EMBL" id="MDG0864893.1"/>
    </source>
</evidence>
<organism evidence="1 2">
    <name type="scientific">Pelomonas aquatica</name>
    <dbReference type="NCBI Taxonomy" id="431058"/>
    <lineage>
        <taxon>Bacteria</taxon>
        <taxon>Pseudomonadati</taxon>
        <taxon>Pseudomonadota</taxon>
        <taxon>Betaproteobacteria</taxon>
        <taxon>Burkholderiales</taxon>
        <taxon>Sphaerotilaceae</taxon>
        <taxon>Roseateles</taxon>
    </lineage>
</organism>
<dbReference type="AlphaFoldDB" id="A0A9X4LQZ1"/>
<keyword evidence="2" id="KW-1185">Reference proteome</keyword>
<protein>
    <submittedName>
        <fullName evidence="1">Uncharacterized protein</fullName>
    </submittedName>
</protein>
<proteinExistence type="predicted"/>
<dbReference type="RefSeq" id="WP_268149105.1">
    <property type="nucleotide sequence ID" value="NZ_JAPPUW010000006.1"/>
</dbReference>
<dbReference type="Proteomes" id="UP001152766">
    <property type="component" value="Unassembled WGS sequence"/>
</dbReference>
<evidence type="ECO:0000313" key="2">
    <source>
        <dbReference type="Proteomes" id="UP001152766"/>
    </source>
</evidence>
<gene>
    <name evidence="1" type="ORF">EXJ73_20750</name>
</gene>
<dbReference type="EMBL" id="SGUG01000044">
    <property type="protein sequence ID" value="MDG0864893.1"/>
    <property type="molecule type" value="Genomic_DNA"/>
</dbReference>
<sequence length="166" mass="17853">MKRVRVAPGKFVTISTELAEKAVRVFATGLTRNQVRDLKASEPRCATGLMVGSAKPLALTRPKTPVATAVGKISSTAPGFPRRKTADAPCSMHDADDVGESRTVETVVVALVPEFRQVRVRDALGHEYALSRRTEGVDLATLQEGQKITCTVTTTLPRVLKATVAR</sequence>